<reference evidence="5 6" key="1">
    <citation type="submission" date="2016-11" db="EMBL/GenBank/DDBJ databases">
        <authorList>
            <person name="Jaros S."/>
            <person name="Januszkiewicz K."/>
            <person name="Wedrychowicz H."/>
        </authorList>
    </citation>
    <scope>NUCLEOTIDE SEQUENCE [LARGE SCALE GENOMIC DNA]</scope>
    <source>
        <strain evidence="5 6">GAS499</strain>
    </source>
</reference>
<dbReference type="RefSeq" id="WP_079544321.1">
    <property type="nucleotide sequence ID" value="NZ_LT670844.1"/>
</dbReference>
<dbReference type="EMBL" id="LT670844">
    <property type="protein sequence ID" value="SHL96531.1"/>
    <property type="molecule type" value="Genomic_DNA"/>
</dbReference>
<dbReference type="InterPro" id="IPR050204">
    <property type="entry name" value="AraC_XylS_family_regulators"/>
</dbReference>
<dbReference type="InterPro" id="IPR020449">
    <property type="entry name" value="Tscrpt_reg_AraC-type_HTH"/>
</dbReference>
<dbReference type="PROSITE" id="PS00041">
    <property type="entry name" value="HTH_ARAC_FAMILY_1"/>
    <property type="match status" value="1"/>
</dbReference>
<dbReference type="Pfam" id="PF14525">
    <property type="entry name" value="AraC_binding_2"/>
    <property type="match status" value="1"/>
</dbReference>
<dbReference type="Proteomes" id="UP000189935">
    <property type="component" value="Chromosome I"/>
</dbReference>
<protein>
    <submittedName>
        <fullName evidence="5">AraC-type DNA-binding protein</fullName>
    </submittedName>
</protein>
<dbReference type="GO" id="GO:0043565">
    <property type="term" value="F:sequence-specific DNA binding"/>
    <property type="evidence" value="ECO:0007669"/>
    <property type="project" value="InterPro"/>
</dbReference>
<dbReference type="InterPro" id="IPR009057">
    <property type="entry name" value="Homeodomain-like_sf"/>
</dbReference>
<sequence length="328" mass="35817">MQQNSDIIRYSTENSLERDGVAIVRGQFGRSVFGLDIEPLPDAGFRSAMTIRIRSLGGASMSLNVGGGMRAWRTPELLADGRDDLVMIMNLQSPSLVTQRGQQFVLDERAATLVTLGEIAVVTWPTPDHRILMLNLPRAAIGPLVPNADDAVMRPIPPGCDALRLLINYAGILQNTGGPLRPEFQRIVVDHIYDLVAAAVGGTRDAIEVARGRGIPAARLSAIKSDILGNLLSRNLSIEVVCDRHGITPRYLRMLFAGEQTTFSDFVTGRRLALVLRKLRNPARAGHTISAIAYECGFGDLSYFNRVFRRQFGMTPSEVRAQGVAIKG</sequence>
<feature type="domain" description="HTH araC/xylS-type" evidence="4">
    <location>
        <begin position="221"/>
        <end position="322"/>
    </location>
</feature>
<dbReference type="InterPro" id="IPR018062">
    <property type="entry name" value="HTH_AraC-typ_CS"/>
</dbReference>
<dbReference type="PRINTS" id="PR00032">
    <property type="entry name" value="HTHARAC"/>
</dbReference>
<evidence type="ECO:0000256" key="1">
    <source>
        <dbReference type="ARBA" id="ARBA00023015"/>
    </source>
</evidence>
<dbReference type="SMART" id="SM00342">
    <property type="entry name" value="HTH_ARAC"/>
    <property type="match status" value="1"/>
</dbReference>
<dbReference type="SUPFAM" id="SSF46689">
    <property type="entry name" value="Homeodomain-like"/>
    <property type="match status" value="1"/>
</dbReference>
<dbReference type="Pfam" id="PF12833">
    <property type="entry name" value="HTH_18"/>
    <property type="match status" value="1"/>
</dbReference>
<name>A0A1M7EXV8_9BRAD</name>
<dbReference type="AlphaFoldDB" id="A0A1M7EXV8"/>
<evidence type="ECO:0000259" key="4">
    <source>
        <dbReference type="PROSITE" id="PS01124"/>
    </source>
</evidence>
<dbReference type="OrthoDB" id="4601794at2"/>
<dbReference type="Gene3D" id="1.10.10.60">
    <property type="entry name" value="Homeodomain-like"/>
    <property type="match status" value="1"/>
</dbReference>
<gene>
    <name evidence="5" type="ORF">SAMN05444159_7314</name>
</gene>
<keyword evidence="3" id="KW-0804">Transcription</keyword>
<keyword evidence="2 5" id="KW-0238">DNA-binding</keyword>
<keyword evidence="1" id="KW-0805">Transcription regulation</keyword>
<evidence type="ECO:0000313" key="6">
    <source>
        <dbReference type="Proteomes" id="UP000189935"/>
    </source>
</evidence>
<dbReference type="GO" id="GO:0003700">
    <property type="term" value="F:DNA-binding transcription factor activity"/>
    <property type="evidence" value="ECO:0007669"/>
    <property type="project" value="InterPro"/>
</dbReference>
<dbReference type="PANTHER" id="PTHR46796">
    <property type="entry name" value="HTH-TYPE TRANSCRIPTIONAL ACTIVATOR RHAS-RELATED"/>
    <property type="match status" value="1"/>
</dbReference>
<accession>A0A1M7EXV8</accession>
<proteinExistence type="predicted"/>
<evidence type="ECO:0000256" key="3">
    <source>
        <dbReference type="ARBA" id="ARBA00023163"/>
    </source>
</evidence>
<evidence type="ECO:0000256" key="2">
    <source>
        <dbReference type="ARBA" id="ARBA00023125"/>
    </source>
</evidence>
<evidence type="ECO:0000313" key="5">
    <source>
        <dbReference type="EMBL" id="SHL96531.1"/>
    </source>
</evidence>
<dbReference type="PANTHER" id="PTHR46796:SF6">
    <property type="entry name" value="ARAC SUBFAMILY"/>
    <property type="match status" value="1"/>
</dbReference>
<organism evidence="5 6">
    <name type="scientific">Bradyrhizobium lablabi</name>
    <dbReference type="NCBI Taxonomy" id="722472"/>
    <lineage>
        <taxon>Bacteria</taxon>
        <taxon>Pseudomonadati</taxon>
        <taxon>Pseudomonadota</taxon>
        <taxon>Alphaproteobacteria</taxon>
        <taxon>Hyphomicrobiales</taxon>
        <taxon>Nitrobacteraceae</taxon>
        <taxon>Bradyrhizobium</taxon>
    </lineage>
</organism>
<dbReference type="InterPro" id="IPR035418">
    <property type="entry name" value="AraC-bd_2"/>
</dbReference>
<dbReference type="InterPro" id="IPR018060">
    <property type="entry name" value="HTH_AraC"/>
</dbReference>
<dbReference type="PROSITE" id="PS01124">
    <property type="entry name" value="HTH_ARAC_FAMILY_2"/>
    <property type="match status" value="1"/>
</dbReference>